<dbReference type="PANTHER" id="PTHR10509:SF85">
    <property type="entry name" value="O-METHYLTRANSFERASE RV1220C-RELATED"/>
    <property type="match status" value="1"/>
</dbReference>
<evidence type="ECO:0000313" key="5">
    <source>
        <dbReference type="EMBL" id="STD10292.1"/>
    </source>
</evidence>
<dbReference type="STRING" id="1121387.GCA_000429885_00357"/>
<dbReference type="GO" id="GO:0032259">
    <property type="term" value="P:methylation"/>
    <property type="evidence" value="ECO:0007669"/>
    <property type="project" value="UniProtKB-KW"/>
</dbReference>
<dbReference type="EC" id="2.1.1.-" evidence="4 5"/>
<dbReference type="Proteomes" id="UP000254118">
    <property type="component" value="Unassembled WGS sequence"/>
</dbReference>
<dbReference type="PANTHER" id="PTHR10509">
    <property type="entry name" value="O-METHYLTRANSFERASE-RELATED"/>
    <property type="match status" value="1"/>
</dbReference>
<dbReference type="PROSITE" id="PS51682">
    <property type="entry name" value="SAM_OMT_I"/>
    <property type="match status" value="1"/>
</dbReference>
<protein>
    <submittedName>
        <fullName evidence="4 5">O-methyltransferase MSMEG_5073</fullName>
        <ecNumber evidence="4 5">2.1.1.-</ecNumber>
    </submittedName>
</protein>
<accession>A0A239VQL0</accession>
<evidence type="ECO:0000256" key="3">
    <source>
        <dbReference type="ARBA" id="ARBA00022691"/>
    </source>
</evidence>
<dbReference type="SUPFAM" id="SSF53335">
    <property type="entry name" value="S-adenosyl-L-methionine-dependent methyltransferases"/>
    <property type="match status" value="1"/>
</dbReference>
<dbReference type="EMBL" id="LT906453">
    <property type="protein sequence ID" value="SNV24119.1"/>
    <property type="molecule type" value="Genomic_DNA"/>
</dbReference>
<dbReference type="Gene3D" id="3.40.50.150">
    <property type="entry name" value="Vaccinia Virus protein VP39"/>
    <property type="match status" value="1"/>
</dbReference>
<dbReference type="KEGG" id="dco:SAMEA4475696_1989"/>
<name>A0A239VQL0_9MICO</name>
<keyword evidence="3" id="KW-0949">S-adenosyl-L-methionine</keyword>
<dbReference type="EMBL" id="UFYA01000001">
    <property type="protein sequence ID" value="STD10292.1"/>
    <property type="molecule type" value="Genomic_DNA"/>
</dbReference>
<reference evidence="4 6" key="1">
    <citation type="submission" date="2017-06" db="EMBL/GenBank/DDBJ databases">
        <authorList>
            <consortium name="Pathogen Informatics"/>
        </authorList>
    </citation>
    <scope>NUCLEOTIDE SEQUENCE [LARGE SCALE GENOMIC DNA]</scope>
    <source>
        <strain evidence="4 6">NCTC13039</strain>
    </source>
</reference>
<dbReference type="InterPro" id="IPR029063">
    <property type="entry name" value="SAM-dependent_MTases_sf"/>
</dbReference>
<dbReference type="Pfam" id="PF01596">
    <property type="entry name" value="Methyltransf_3"/>
    <property type="match status" value="1"/>
</dbReference>
<proteinExistence type="predicted"/>
<keyword evidence="2 4" id="KW-0808">Transferase</keyword>
<dbReference type="GO" id="GO:0008171">
    <property type="term" value="F:O-methyltransferase activity"/>
    <property type="evidence" value="ECO:0007669"/>
    <property type="project" value="InterPro"/>
</dbReference>
<organism evidence="4 6">
    <name type="scientific">Dermatophilus congolensis</name>
    <dbReference type="NCBI Taxonomy" id="1863"/>
    <lineage>
        <taxon>Bacteria</taxon>
        <taxon>Bacillati</taxon>
        <taxon>Actinomycetota</taxon>
        <taxon>Actinomycetes</taxon>
        <taxon>Micrococcales</taxon>
        <taxon>Dermatophilaceae</taxon>
        <taxon>Dermatophilus</taxon>
    </lineage>
</organism>
<reference evidence="5 7" key="2">
    <citation type="submission" date="2018-06" db="EMBL/GenBank/DDBJ databases">
        <authorList>
            <consortium name="Pathogen Informatics"/>
            <person name="Doyle S."/>
        </authorList>
    </citation>
    <scope>NUCLEOTIDE SEQUENCE [LARGE SCALE GENOMIC DNA]</scope>
    <source>
        <strain evidence="5 7">NCTC7915</strain>
    </source>
</reference>
<dbReference type="InterPro" id="IPR002935">
    <property type="entry name" value="SAM_O-MeTrfase"/>
</dbReference>
<gene>
    <name evidence="5" type="ORF">NCTC7915_01345</name>
    <name evidence="4" type="ORF">SAMEA4475696_01989</name>
</gene>
<dbReference type="AlphaFoldDB" id="A0A239VQL0"/>
<keyword evidence="1 4" id="KW-0489">Methyltransferase</keyword>
<evidence type="ECO:0000313" key="7">
    <source>
        <dbReference type="Proteomes" id="UP000254118"/>
    </source>
</evidence>
<dbReference type="CDD" id="cd02440">
    <property type="entry name" value="AdoMet_MTases"/>
    <property type="match status" value="1"/>
</dbReference>
<keyword evidence="6" id="KW-1185">Reference proteome</keyword>
<evidence type="ECO:0000313" key="6">
    <source>
        <dbReference type="Proteomes" id="UP000242637"/>
    </source>
</evidence>
<dbReference type="GO" id="GO:0008757">
    <property type="term" value="F:S-adenosylmethionine-dependent methyltransferase activity"/>
    <property type="evidence" value="ECO:0007669"/>
    <property type="project" value="TreeGrafter"/>
</dbReference>
<evidence type="ECO:0000256" key="2">
    <source>
        <dbReference type="ARBA" id="ARBA00022679"/>
    </source>
</evidence>
<dbReference type="Proteomes" id="UP000242637">
    <property type="component" value="Chromosome 1"/>
</dbReference>
<sequence>MIKVLSMSAQKPASWVYTEEFISDLPVMDAARRRGHELGATPVSPGVGATLRVLAAAAKTRTAVEIGSGAGVSGLYLLQGMPADGVLTTIERNMECHKAARTTFRAAGIPTQHTRAINGDALDMLPRLADRGYDLVFIDGDETEYADYVSQAVRLLRPGGLLVIDDMLWHDRVSDPAARDETTVNLRDLGKELRDDDNLEVALLPVGGGLLVGTRR</sequence>
<dbReference type="InterPro" id="IPR050362">
    <property type="entry name" value="Cation-dep_OMT"/>
</dbReference>
<evidence type="ECO:0000313" key="4">
    <source>
        <dbReference type="EMBL" id="SNV24119.1"/>
    </source>
</evidence>
<evidence type="ECO:0000256" key="1">
    <source>
        <dbReference type="ARBA" id="ARBA00022603"/>
    </source>
</evidence>